<proteinExistence type="predicted"/>
<organism evidence="1 2">
    <name type="scientific">Trichlorobacter thiogenes</name>
    <dbReference type="NCBI Taxonomy" id="115783"/>
    <lineage>
        <taxon>Bacteria</taxon>
        <taxon>Pseudomonadati</taxon>
        <taxon>Thermodesulfobacteriota</taxon>
        <taxon>Desulfuromonadia</taxon>
        <taxon>Geobacterales</taxon>
        <taxon>Geobacteraceae</taxon>
        <taxon>Trichlorobacter</taxon>
    </lineage>
</organism>
<keyword evidence="2" id="KW-1185">Reference proteome</keyword>
<gene>
    <name evidence="1" type="ORF">SAMN02745119_01529</name>
</gene>
<dbReference type="OrthoDB" id="5395946at2"/>
<reference evidence="2" key="1">
    <citation type="submission" date="2017-02" db="EMBL/GenBank/DDBJ databases">
        <authorList>
            <person name="Varghese N."/>
            <person name="Submissions S."/>
        </authorList>
    </citation>
    <scope>NUCLEOTIDE SEQUENCE [LARGE SCALE GENOMIC DNA]</scope>
    <source>
        <strain evidence="2">ATCC BAA-34</strain>
    </source>
</reference>
<dbReference type="RefSeq" id="WP_078789829.1">
    <property type="nucleotide sequence ID" value="NZ_FUWR01000006.1"/>
</dbReference>
<evidence type="ECO:0000313" key="2">
    <source>
        <dbReference type="Proteomes" id="UP000190102"/>
    </source>
</evidence>
<protein>
    <submittedName>
        <fullName evidence="1">Uncharacterized protein</fullName>
    </submittedName>
</protein>
<sequence length="161" mass="18431">MQSVFRMLILVLVLVCGLVTSSPAVEWQLKEMGVGIYDESQGYDTVLTVLQRGERWSQKQLYDQGYFANREKKFGAWLVGPPVDSYLNRFGTPQFGCKYRLTEPSGKSTMFGPHGFYKPGFTTVFINASGQTGSWKIEFYLWNRDTDRETLVDSRVFVIEP</sequence>
<accession>A0A1T4N6G5</accession>
<evidence type="ECO:0000313" key="1">
    <source>
        <dbReference type="EMBL" id="SJZ74438.1"/>
    </source>
</evidence>
<dbReference type="Proteomes" id="UP000190102">
    <property type="component" value="Unassembled WGS sequence"/>
</dbReference>
<dbReference type="EMBL" id="FUWR01000006">
    <property type="protein sequence ID" value="SJZ74438.1"/>
    <property type="molecule type" value="Genomic_DNA"/>
</dbReference>
<name>A0A1T4N6G5_9BACT</name>
<dbReference type="AlphaFoldDB" id="A0A1T4N6G5"/>
<dbReference type="STRING" id="115783.SAMN02745119_01529"/>